<dbReference type="InParanoid" id="I2H3K9"/>
<protein>
    <submittedName>
        <fullName evidence="4">Uncharacterized protein</fullName>
    </submittedName>
</protein>
<evidence type="ECO:0000313" key="5">
    <source>
        <dbReference type="Proteomes" id="UP000002866"/>
    </source>
</evidence>
<evidence type="ECO:0000256" key="3">
    <source>
        <dbReference type="SAM" id="MobiDB-lite"/>
    </source>
</evidence>
<sequence length="103" mass="11725">MLRRPPTQLQLESQDIQELLAELEADKRENLALKQQEKEAQRQIQRDIELQVQQHQEDSSMDASVQSSPLDNRKPHGVSGPTASSGNNPQQLQLQPPNNNPFY</sequence>
<dbReference type="InterPro" id="IPR018860">
    <property type="entry name" value="APC_suCDC26"/>
</dbReference>
<dbReference type="GO" id="GO:0031145">
    <property type="term" value="P:anaphase-promoting complex-dependent catabolic process"/>
    <property type="evidence" value="ECO:0007669"/>
    <property type="project" value="InterPro"/>
</dbReference>
<feature type="compositionally biased region" description="Low complexity" evidence="3">
    <location>
        <begin position="87"/>
        <end position="103"/>
    </location>
</feature>
<dbReference type="GO" id="GO:0005680">
    <property type="term" value="C:anaphase-promoting complex"/>
    <property type="evidence" value="ECO:0007669"/>
    <property type="project" value="InterPro"/>
</dbReference>
<dbReference type="Proteomes" id="UP000002866">
    <property type="component" value="Chromosome 4"/>
</dbReference>
<evidence type="ECO:0000256" key="2">
    <source>
        <dbReference type="SAM" id="Coils"/>
    </source>
</evidence>
<reference evidence="4 5" key="1">
    <citation type="journal article" date="2011" name="Proc. Natl. Acad. Sci. U.S.A.">
        <title>Evolutionary erosion of yeast sex chromosomes by mating-type switching accidents.</title>
        <authorList>
            <person name="Gordon J.L."/>
            <person name="Armisen D."/>
            <person name="Proux-Wera E."/>
            <person name="Oheigeartaigh S.S."/>
            <person name="Byrne K.P."/>
            <person name="Wolfe K.H."/>
        </authorList>
    </citation>
    <scope>NUCLEOTIDE SEQUENCE [LARGE SCALE GENOMIC DNA]</scope>
    <source>
        <strain evidence="5">ATCC 34711 / CBS 6284 / DSM 70876 / NBRC 10599 / NRRL Y-10934 / UCD 77-7</strain>
    </source>
</reference>
<gene>
    <name evidence="4" type="primary">TBLA0D04650</name>
    <name evidence="4" type="ORF">TBLA_0D04650</name>
</gene>
<dbReference type="EMBL" id="HE806319">
    <property type="protein sequence ID" value="CCH60961.1"/>
    <property type="molecule type" value="Genomic_DNA"/>
</dbReference>
<dbReference type="AlphaFoldDB" id="I2H3K9"/>
<dbReference type="RefSeq" id="XP_004180480.1">
    <property type="nucleotide sequence ID" value="XM_004180432.1"/>
</dbReference>
<feature type="coiled-coil region" evidence="2">
    <location>
        <begin position="9"/>
        <end position="43"/>
    </location>
</feature>
<dbReference type="GeneID" id="14495997"/>
<feature type="region of interest" description="Disordered" evidence="3">
    <location>
        <begin position="51"/>
        <end position="103"/>
    </location>
</feature>
<keyword evidence="1" id="KW-0833">Ubl conjugation pathway</keyword>
<keyword evidence="2" id="KW-0175">Coiled coil</keyword>
<evidence type="ECO:0000313" key="4">
    <source>
        <dbReference type="EMBL" id="CCH60961.1"/>
    </source>
</evidence>
<organism evidence="4 5">
    <name type="scientific">Henningerozyma blattae (strain ATCC 34711 / CBS 6284 / DSM 70876 / NBRC 10599 / NRRL Y-10934 / UCD 77-7)</name>
    <name type="common">Yeast</name>
    <name type="synonym">Tetrapisispora blattae</name>
    <dbReference type="NCBI Taxonomy" id="1071380"/>
    <lineage>
        <taxon>Eukaryota</taxon>
        <taxon>Fungi</taxon>
        <taxon>Dikarya</taxon>
        <taxon>Ascomycota</taxon>
        <taxon>Saccharomycotina</taxon>
        <taxon>Saccharomycetes</taxon>
        <taxon>Saccharomycetales</taxon>
        <taxon>Saccharomycetaceae</taxon>
        <taxon>Henningerozyma</taxon>
    </lineage>
</organism>
<dbReference type="KEGG" id="tbl:TBLA_0D04650"/>
<feature type="compositionally biased region" description="Polar residues" evidence="3">
    <location>
        <begin position="61"/>
        <end position="70"/>
    </location>
</feature>
<evidence type="ECO:0000256" key="1">
    <source>
        <dbReference type="ARBA" id="ARBA00022786"/>
    </source>
</evidence>
<accession>I2H3K9</accession>
<dbReference type="HOGENOM" id="CLU_148140_0_0_1"/>
<keyword evidence="5" id="KW-1185">Reference proteome</keyword>
<name>I2H3K9_HENB6</name>
<proteinExistence type="predicted"/>
<dbReference type="Pfam" id="PF10471">
    <property type="entry name" value="ANAPC_CDC26"/>
    <property type="match status" value="1"/>
</dbReference>